<evidence type="ECO:0000313" key="3">
    <source>
        <dbReference type="Proteomes" id="UP001439008"/>
    </source>
</evidence>
<reference evidence="2 3" key="1">
    <citation type="journal article" date="2024" name="BMC Biol.">
        <title>Comparative genomics of Ascetosporea gives new insight into the evolutionary basis for animal parasitism in Rhizaria.</title>
        <authorList>
            <person name="Hiltunen Thoren M."/>
            <person name="Onut-Brannstrom I."/>
            <person name="Alfjorden A."/>
            <person name="Peckova H."/>
            <person name="Swords F."/>
            <person name="Hooper C."/>
            <person name="Holzer A.S."/>
            <person name="Bass D."/>
            <person name="Burki F."/>
        </authorList>
    </citation>
    <scope>NUCLEOTIDE SEQUENCE [LARGE SCALE GENOMIC DNA]</scope>
    <source>
        <strain evidence="2">20-A016</strain>
    </source>
</reference>
<accession>A0ABV2ASA4</accession>
<evidence type="ECO:0000256" key="1">
    <source>
        <dbReference type="SAM" id="Coils"/>
    </source>
</evidence>
<proteinExistence type="predicted"/>
<comment type="caution">
    <text evidence="2">The sequence shown here is derived from an EMBL/GenBank/DDBJ whole genome shotgun (WGS) entry which is preliminary data.</text>
</comment>
<sequence>MSFRSQKNLRTFNNDSTDFNISEMSSNAVNKTLEVKKLFETLRNQRILEKCLNRELGKGLFLAKRQTSKNETRTLILQIADRVQNDAEKAKLKKRILKLQNEVDNRKKSSDRQKSIFREKLRCSNFSAENINKNLRQSEKTVERLRKDAEEKIKKEKENAFLNAKIENLVAEMDKGKKMVRMKI</sequence>
<protein>
    <submittedName>
        <fullName evidence="2">Uncharacterized protein</fullName>
    </submittedName>
</protein>
<gene>
    <name evidence="2" type="ORF">MHBO_004057</name>
</gene>
<dbReference type="EMBL" id="JBDODL010003062">
    <property type="protein sequence ID" value="MES1922543.1"/>
    <property type="molecule type" value="Genomic_DNA"/>
</dbReference>
<keyword evidence="3" id="KW-1185">Reference proteome</keyword>
<organism evidence="2 3">
    <name type="scientific">Bonamia ostreae</name>
    <dbReference type="NCBI Taxonomy" id="126728"/>
    <lineage>
        <taxon>Eukaryota</taxon>
        <taxon>Sar</taxon>
        <taxon>Rhizaria</taxon>
        <taxon>Endomyxa</taxon>
        <taxon>Ascetosporea</taxon>
        <taxon>Haplosporida</taxon>
        <taxon>Bonamia</taxon>
    </lineage>
</organism>
<evidence type="ECO:0000313" key="2">
    <source>
        <dbReference type="EMBL" id="MES1922543.1"/>
    </source>
</evidence>
<keyword evidence="1" id="KW-0175">Coiled coil</keyword>
<feature type="coiled-coil region" evidence="1">
    <location>
        <begin position="80"/>
        <end position="172"/>
    </location>
</feature>
<name>A0ABV2ASA4_9EUKA</name>
<dbReference type="Proteomes" id="UP001439008">
    <property type="component" value="Unassembled WGS sequence"/>
</dbReference>